<feature type="domain" description="BON" evidence="3">
    <location>
        <begin position="52"/>
        <end position="119"/>
    </location>
</feature>
<dbReference type="SMART" id="SM00749">
    <property type="entry name" value="BON"/>
    <property type="match status" value="2"/>
</dbReference>
<gene>
    <name evidence="4" type="ordered locus">Dtpsy_0408</name>
</gene>
<dbReference type="InterPro" id="IPR007055">
    <property type="entry name" value="BON_dom"/>
</dbReference>
<dbReference type="RefSeq" id="WP_012655453.1">
    <property type="nucleotide sequence ID" value="NC_011992.1"/>
</dbReference>
<dbReference type="InterPro" id="IPR051686">
    <property type="entry name" value="Lipoprotein_DolP"/>
</dbReference>
<evidence type="ECO:0000256" key="2">
    <source>
        <dbReference type="SAM" id="MobiDB-lite"/>
    </source>
</evidence>
<dbReference type="PANTHER" id="PTHR34606">
    <property type="entry name" value="BON DOMAIN-CONTAINING PROTEIN"/>
    <property type="match status" value="1"/>
</dbReference>
<protein>
    <submittedName>
        <fullName evidence="4">Transport-associated</fullName>
    </submittedName>
</protein>
<organism evidence="4 5">
    <name type="scientific">Acidovorax ebreus (strain TPSY)</name>
    <name type="common">Diaphorobacter sp. (strain TPSY)</name>
    <dbReference type="NCBI Taxonomy" id="535289"/>
    <lineage>
        <taxon>Bacteria</taxon>
        <taxon>Pseudomonadati</taxon>
        <taxon>Pseudomonadota</taxon>
        <taxon>Betaproteobacteria</taxon>
        <taxon>Burkholderiales</taxon>
        <taxon>Comamonadaceae</taxon>
        <taxon>Diaphorobacter</taxon>
    </lineage>
</organism>
<dbReference type="InterPro" id="IPR014004">
    <property type="entry name" value="Transpt-assoc_nodulatn_dom_bac"/>
</dbReference>
<reference evidence="4 5" key="1">
    <citation type="journal article" date="2010" name="J. Bacteriol.">
        <title>Completed genome sequence of the anaerobic iron-oxidizing bacterium Acidovorax ebreus strain TPSY.</title>
        <authorList>
            <person name="Byrne-Bailey K.G."/>
            <person name="Weber K.A."/>
            <person name="Chair A.H."/>
            <person name="Bose S."/>
            <person name="Knox T."/>
            <person name="Spanbauer T.L."/>
            <person name="Chertkov O."/>
            <person name="Coates J.D."/>
        </authorList>
    </citation>
    <scope>NUCLEOTIDE SEQUENCE [LARGE SCALE GENOMIC DNA]</scope>
    <source>
        <strain evidence="4 5">TPSY</strain>
    </source>
</reference>
<feature type="domain" description="BON" evidence="3">
    <location>
        <begin position="128"/>
        <end position="195"/>
    </location>
</feature>
<evidence type="ECO:0000313" key="5">
    <source>
        <dbReference type="Proteomes" id="UP000000450"/>
    </source>
</evidence>
<keyword evidence="1" id="KW-0732">Signal</keyword>
<dbReference type="Gene3D" id="3.40.1520.20">
    <property type="match status" value="1"/>
</dbReference>
<sequence length="224" mass="23620">MTFPLLRISSAALAAAALAGSLAGCAPLVIGGGAVVGTLMATDRRTTGTQVEDEGIEMRTASRIRETLGDRVHVNVTSYNRQVLLTGEVPTAADGQKVEQIAQGVDNVRSVVNDLGVMPASSLTQRSRDAFISTKVRASLVDAKDLSANAFKVVTERDVVYLMGRVTQREAKRSAEIARGVDGVRKVVRVFEVISEEELIRGGAAQQPAPVSQDPAAAAQPVKP</sequence>
<keyword evidence="5" id="KW-1185">Reference proteome</keyword>
<accession>A0A9J9Q5M1</accession>
<evidence type="ECO:0000313" key="4">
    <source>
        <dbReference type="EMBL" id="ACM31892.1"/>
    </source>
</evidence>
<feature type="region of interest" description="Disordered" evidence="2">
    <location>
        <begin position="203"/>
        <end position="224"/>
    </location>
</feature>
<dbReference type="KEGG" id="dia:Dtpsy_0408"/>
<dbReference type="GeneID" id="84683077"/>
<evidence type="ECO:0000259" key="3">
    <source>
        <dbReference type="PROSITE" id="PS50914"/>
    </source>
</evidence>
<proteinExistence type="predicted"/>
<dbReference type="PROSITE" id="PS51257">
    <property type="entry name" value="PROKAR_LIPOPROTEIN"/>
    <property type="match status" value="1"/>
</dbReference>
<dbReference type="Proteomes" id="UP000000450">
    <property type="component" value="Chromosome"/>
</dbReference>
<dbReference type="Pfam" id="PF04972">
    <property type="entry name" value="BON"/>
    <property type="match status" value="2"/>
</dbReference>
<dbReference type="AlphaFoldDB" id="A0A9J9Q5M1"/>
<evidence type="ECO:0000256" key="1">
    <source>
        <dbReference type="ARBA" id="ARBA00022729"/>
    </source>
</evidence>
<dbReference type="PROSITE" id="PS50914">
    <property type="entry name" value="BON"/>
    <property type="match status" value="2"/>
</dbReference>
<dbReference type="EMBL" id="CP001392">
    <property type="protein sequence ID" value="ACM31892.1"/>
    <property type="molecule type" value="Genomic_DNA"/>
</dbReference>
<name>A0A9J9Q5M1_ACIET</name>
<dbReference type="PANTHER" id="PTHR34606:SF4">
    <property type="entry name" value="OUTER MEMBRANE LIPOPROTEIN DOLP"/>
    <property type="match status" value="1"/>
</dbReference>